<proteinExistence type="predicted"/>
<name>A0A0D8IZ70_9FIRM</name>
<protein>
    <submittedName>
        <fullName evidence="2">Uncharacterized protein</fullName>
    </submittedName>
</protein>
<dbReference type="AlphaFoldDB" id="A0A0D8IZ70"/>
<sequence length="108" mass="12077">MTRAAPGKGTRFPEEIALRIPRPPAHNNSTGVFKMQNQTNKESQNRHGQPSAHGKQHKAHGHVEQARRDGQTATSENVYENLAENAWFPALYADEVLMDDFGPDFPEV</sequence>
<evidence type="ECO:0000313" key="2">
    <source>
        <dbReference type="EMBL" id="KJF38818.1"/>
    </source>
</evidence>
<evidence type="ECO:0000313" key="4">
    <source>
        <dbReference type="Proteomes" id="UP000032483"/>
    </source>
</evidence>
<keyword evidence="4" id="KW-1185">Reference proteome</keyword>
<organism evidence="2 4">
    <name type="scientific">Ruthenibacterium lactatiformans</name>
    <dbReference type="NCBI Taxonomy" id="1550024"/>
    <lineage>
        <taxon>Bacteria</taxon>
        <taxon>Bacillati</taxon>
        <taxon>Bacillota</taxon>
        <taxon>Clostridia</taxon>
        <taxon>Eubacteriales</taxon>
        <taxon>Oscillospiraceae</taxon>
        <taxon>Ruthenibacterium</taxon>
    </lineage>
</organism>
<feature type="region of interest" description="Disordered" evidence="1">
    <location>
        <begin position="1"/>
        <end position="75"/>
    </location>
</feature>
<dbReference type="Proteomes" id="UP000053433">
    <property type="component" value="Unassembled WGS sequence"/>
</dbReference>
<reference evidence="2" key="1">
    <citation type="submission" date="2015-02" db="EMBL/GenBank/DDBJ databases">
        <title>A novel member of the family Ruminococcaceae isolated from human feces.</title>
        <authorList>
            <person name="Shkoporov A.N."/>
            <person name="Chaplin A.V."/>
            <person name="Motuzova O.V."/>
            <person name="Kafarskaia L.I."/>
            <person name="Khokhlova E.V."/>
            <person name="Efimov B.A."/>
        </authorList>
    </citation>
    <scope>NUCLEOTIDE SEQUENCE [LARGE SCALE GENOMIC DNA]</scope>
    <source>
        <strain evidence="2">585-1</strain>
    </source>
</reference>
<reference evidence="3 5" key="2">
    <citation type="submission" date="2015-10" db="EMBL/GenBank/DDBJ databases">
        <title>A novel member of the family Ruminococcaceae isolated from human faeces.</title>
        <authorList>
            <person name="Shkoporov A.N."/>
            <person name="Chaplin A.V."/>
            <person name="Motuzova O.V."/>
            <person name="Kafarskaia L.I."/>
            <person name="Efimov B.A."/>
        </authorList>
    </citation>
    <scope>NUCLEOTIDE SEQUENCE [LARGE SCALE GENOMIC DNA]</scope>
    <source>
        <strain evidence="3 5">668</strain>
    </source>
</reference>
<dbReference type="Proteomes" id="UP000032483">
    <property type="component" value="Unassembled WGS sequence"/>
</dbReference>
<accession>A0A0D8IZ70</accession>
<evidence type="ECO:0000256" key="1">
    <source>
        <dbReference type="SAM" id="MobiDB-lite"/>
    </source>
</evidence>
<gene>
    <name evidence="3" type="ORF">ASJ35_11925</name>
    <name evidence="2" type="ORF">TQ39_15885</name>
</gene>
<dbReference type="EMBL" id="LMUA01000016">
    <property type="protein sequence ID" value="KUE75746.1"/>
    <property type="molecule type" value="Genomic_DNA"/>
</dbReference>
<feature type="compositionally biased region" description="Polar residues" evidence="1">
    <location>
        <begin position="26"/>
        <end position="48"/>
    </location>
</feature>
<evidence type="ECO:0000313" key="5">
    <source>
        <dbReference type="Proteomes" id="UP000053433"/>
    </source>
</evidence>
<evidence type="ECO:0000313" key="3">
    <source>
        <dbReference type="EMBL" id="KUE75746.1"/>
    </source>
</evidence>
<accession>A0A0W7TPI7</accession>
<comment type="caution">
    <text evidence="2">The sequence shown here is derived from an EMBL/GenBank/DDBJ whole genome shotgun (WGS) entry which is preliminary data.</text>
</comment>
<dbReference type="EMBL" id="JXXK01000030">
    <property type="protein sequence ID" value="KJF38818.1"/>
    <property type="molecule type" value="Genomic_DNA"/>
</dbReference>
<feature type="compositionally biased region" description="Basic and acidic residues" evidence="1">
    <location>
        <begin position="61"/>
        <end position="70"/>
    </location>
</feature>